<dbReference type="RefSeq" id="WP_123665954.1">
    <property type="nucleotide sequence ID" value="NZ_RJKE01000001.1"/>
</dbReference>
<dbReference type="Gene3D" id="1.10.1040.10">
    <property type="entry name" value="N-(1-d-carboxylethyl)-l-norvaline Dehydrogenase, domain 2"/>
    <property type="match status" value="1"/>
</dbReference>
<proteinExistence type="inferred from homology"/>
<dbReference type="SUPFAM" id="SSF51735">
    <property type="entry name" value="NAD(P)-binding Rossmann-fold domains"/>
    <property type="match status" value="1"/>
</dbReference>
<dbReference type="PANTHER" id="PTHR43060">
    <property type="entry name" value="3-HYDROXYISOBUTYRATE DEHYDROGENASE-LIKE 1, MITOCHONDRIAL-RELATED"/>
    <property type="match status" value="1"/>
</dbReference>
<dbReference type="InterPro" id="IPR006115">
    <property type="entry name" value="6PGDH_NADP-bd"/>
</dbReference>
<feature type="domain" description="3-hydroxyisobutyrate dehydrogenase-like NAD-binding" evidence="6">
    <location>
        <begin position="165"/>
        <end position="263"/>
    </location>
</feature>
<dbReference type="AlphaFoldDB" id="A0A3N1CZ76"/>
<evidence type="ECO:0000256" key="2">
    <source>
        <dbReference type="ARBA" id="ARBA00023002"/>
    </source>
</evidence>
<dbReference type="InterPro" id="IPR015815">
    <property type="entry name" value="HIBADH-related"/>
</dbReference>
<dbReference type="Gene3D" id="3.40.50.720">
    <property type="entry name" value="NAD(P)-binding Rossmann-like Domain"/>
    <property type="match status" value="1"/>
</dbReference>
<evidence type="ECO:0000256" key="4">
    <source>
        <dbReference type="PIRSR" id="PIRSR000103-1"/>
    </source>
</evidence>
<dbReference type="GO" id="GO:0051287">
    <property type="term" value="F:NAD binding"/>
    <property type="evidence" value="ECO:0007669"/>
    <property type="project" value="InterPro"/>
</dbReference>
<dbReference type="Pfam" id="PF14833">
    <property type="entry name" value="NAD_binding_11"/>
    <property type="match status" value="1"/>
</dbReference>
<evidence type="ECO:0000259" key="5">
    <source>
        <dbReference type="Pfam" id="PF03446"/>
    </source>
</evidence>
<dbReference type="GO" id="GO:0050661">
    <property type="term" value="F:NADP binding"/>
    <property type="evidence" value="ECO:0007669"/>
    <property type="project" value="InterPro"/>
</dbReference>
<evidence type="ECO:0000256" key="1">
    <source>
        <dbReference type="ARBA" id="ARBA00009080"/>
    </source>
</evidence>
<dbReference type="InterPro" id="IPR013328">
    <property type="entry name" value="6PGD_dom2"/>
</dbReference>
<name>A0A3N1CZ76_9ACTN</name>
<dbReference type="InterPro" id="IPR029154">
    <property type="entry name" value="HIBADH-like_NADP-bd"/>
</dbReference>
<protein>
    <submittedName>
        <fullName evidence="7">3-hydroxyisobutyrate dehydrogenase-like beta-hydroxyacid dehydrogenase</fullName>
    </submittedName>
</protein>
<evidence type="ECO:0000256" key="3">
    <source>
        <dbReference type="ARBA" id="ARBA00023027"/>
    </source>
</evidence>
<keyword evidence="3" id="KW-0520">NAD</keyword>
<sequence length="274" mass="27247">MSALRLGFVGAGRMGGQMVRRLLAAGHEVTVLEASEEARAELAAAGAKATANVADLADAQMVGVCVHTDAQVRSVCLDGGLIDTLAEGAALIVHTTCSPRTVELLGGYAAKRGIAVVDAAISGGPHDIAAGTITLLVGGTAEAFAQVRPFLAAYGDPILHLGALGDGQRIKLLNNAVFAANIGIVGQAVAVAAQLGVAETALLQALEHGSGASRALAGIAGRGSVAGFASAVAEFLGKDLTVVRETAADLGADLGALNDAHAVLAPLLWPAQDA</sequence>
<dbReference type="SUPFAM" id="SSF48179">
    <property type="entry name" value="6-phosphogluconate dehydrogenase C-terminal domain-like"/>
    <property type="match status" value="1"/>
</dbReference>
<gene>
    <name evidence="7" type="ORF">EDD29_4140</name>
</gene>
<dbReference type="PANTHER" id="PTHR43060:SF15">
    <property type="entry name" value="3-HYDROXYISOBUTYRATE DEHYDROGENASE-LIKE 1, MITOCHONDRIAL-RELATED"/>
    <property type="match status" value="1"/>
</dbReference>
<dbReference type="EMBL" id="RJKE01000001">
    <property type="protein sequence ID" value="ROO86567.1"/>
    <property type="molecule type" value="Genomic_DNA"/>
</dbReference>
<evidence type="ECO:0000313" key="7">
    <source>
        <dbReference type="EMBL" id="ROO86567.1"/>
    </source>
</evidence>
<dbReference type="InterPro" id="IPR036291">
    <property type="entry name" value="NAD(P)-bd_dom_sf"/>
</dbReference>
<accession>A0A3N1CZ76</accession>
<dbReference type="GO" id="GO:0016491">
    <property type="term" value="F:oxidoreductase activity"/>
    <property type="evidence" value="ECO:0007669"/>
    <property type="project" value="UniProtKB-KW"/>
</dbReference>
<dbReference type="Proteomes" id="UP000272400">
    <property type="component" value="Unassembled WGS sequence"/>
</dbReference>
<comment type="similarity">
    <text evidence="1">Belongs to the HIBADH-related family.</text>
</comment>
<keyword evidence="8" id="KW-1185">Reference proteome</keyword>
<evidence type="ECO:0000313" key="8">
    <source>
        <dbReference type="Proteomes" id="UP000272400"/>
    </source>
</evidence>
<reference evidence="7 8" key="1">
    <citation type="submission" date="2018-11" db="EMBL/GenBank/DDBJ databases">
        <title>Sequencing the genomes of 1000 actinobacteria strains.</title>
        <authorList>
            <person name="Klenk H.-P."/>
        </authorList>
    </citation>
    <scope>NUCLEOTIDE SEQUENCE [LARGE SCALE GENOMIC DNA]</scope>
    <source>
        <strain evidence="7 8">DSM 44254</strain>
    </source>
</reference>
<feature type="active site" evidence="4">
    <location>
        <position position="171"/>
    </location>
</feature>
<dbReference type="OrthoDB" id="3185659at2"/>
<comment type="caution">
    <text evidence="7">The sequence shown here is derived from an EMBL/GenBank/DDBJ whole genome shotgun (WGS) entry which is preliminary data.</text>
</comment>
<evidence type="ECO:0000259" key="6">
    <source>
        <dbReference type="Pfam" id="PF14833"/>
    </source>
</evidence>
<dbReference type="Pfam" id="PF03446">
    <property type="entry name" value="NAD_binding_2"/>
    <property type="match status" value="1"/>
</dbReference>
<feature type="domain" description="6-phosphogluconate dehydrogenase NADP-binding" evidence="5">
    <location>
        <begin position="6"/>
        <end position="162"/>
    </location>
</feature>
<dbReference type="InterPro" id="IPR008927">
    <property type="entry name" value="6-PGluconate_DH-like_C_sf"/>
</dbReference>
<organism evidence="7 8">
    <name type="scientific">Actinocorallia herbida</name>
    <dbReference type="NCBI Taxonomy" id="58109"/>
    <lineage>
        <taxon>Bacteria</taxon>
        <taxon>Bacillati</taxon>
        <taxon>Actinomycetota</taxon>
        <taxon>Actinomycetes</taxon>
        <taxon>Streptosporangiales</taxon>
        <taxon>Thermomonosporaceae</taxon>
        <taxon>Actinocorallia</taxon>
    </lineage>
</organism>
<keyword evidence="2" id="KW-0560">Oxidoreductase</keyword>
<dbReference type="PIRSF" id="PIRSF000103">
    <property type="entry name" value="HIBADH"/>
    <property type="match status" value="1"/>
</dbReference>